<comment type="caution">
    <text evidence="2">The sequence shown here is derived from an EMBL/GenBank/DDBJ whole genome shotgun (WGS) entry which is preliminary data.</text>
</comment>
<evidence type="ECO:0000313" key="2">
    <source>
        <dbReference type="EMBL" id="PZD96442.1"/>
    </source>
</evidence>
<dbReference type="Proteomes" id="UP000249522">
    <property type="component" value="Unassembled WGS sequence"/>
</dbReference>
<protein>
    <submittedName>
        <fullName evidence="2">HNH endonuclease</fullName>
    </submittedName>
</protein>
<dbReference type="GO" id="GO:0003676">
    <property type="term" value="F:nucleic acid binding"/>
    <property type="evidence" value="ECO:0007669"/>
    <property type="project" value="InterPro"/>
</dbReference>
<dbReference type="GO" id="GO:0004519">
    <property type="term" value="F:endonuclease activity"/>
    <property type="evidence" value="ECO:0007669"/>
    <property type="project" value="UniProtKB-KW"/>
</dbReference>
<reference evidence="2 3" key="1">
    <citation type="submission" date="2018-06" db="EMBL/GenBank/DDBJ databases">
        <title>Paenibacillus imtechensis sp. nov.</title>
        <authorList>
            <person name="Pinnaka A.K."/>
            <person name="Singh H."/>
            <person name="Kaur M."/>
        </authorList>
    </citation>
    <scope>NUCLEOTIDE SEQUENCE [LARGE SCALE GENOMIC DNA]</scope>
    <source>
        <strain evidence="2 3">SMB1</strain>
    </source>
</reference>
<accession>A0A2W1LND1</accession>
<dbReference type="EMBL" id="QKRB01000038">
    <property type="protein sequence ID" value="PZD96442.1"/>
    <property type="molecule type" value="Genomic_DNA"/>
</dbReference>
<feature type="domain" description="HNH" evidence="1">
    <location>
        <begin position="15"/>
        <end position="55"/>
    </location>
</feature>
<dbReference type="GO" id="GO:0008270">
    <property type="term" value="F:zinc ion binding"/>
    <property type="evidence" value="ECO:0007669"/>
    <property type="project" value="InterPro"/>
</dbReference>
<keyword evidence="3" id="KW-1185">Reference proteome</keyword>
<sequence length="105" mass="11949">MKEESTLEQELHQICELCGREGVQTTRHHLTPKAKGGTHLPTARLCRSCHKQIHALYTNQDLITLGLTSVPALQADPEIARYLKWIRKQPATSVPRVRKSERVRS</sequence>
<gene>
    <name evidence="2" type="ORF">DNH61_08010</name>
</gene>
<dbReference type="CDD" id="cd00085">
    <property type="entry name" value="HNHc"/>
    <property type="match status" value="1"/>
</dbReference>
<keyword evidence="2" id="KW-0255">Endonuclease</keyword>
<dbReference type="InterPro" id="IPR003615">
    <property type="entry name" value="HNH_nuc"/>
</dbReference>
<dbReference type="InterPro" id="IPR002711">
    <property type="entry name" value="HNH"/>
</dbReference>
<dbReference type="Gene3D" id="1.10.30.50">
    <property type="match status" value="1"/>
</dbReference>
<organism evidence="2 3">
    <name type="scientific">Paenibacillus sambharensis</name>
    <dbReference type="NCBI Taxonomy" id="1803190"/>
    <lineage>
        <taxon>Bacteria</taxon>
        <taxon>Bacillati</taxon>
        <taxon>Bacillota</taxon>
        <taxon>Bacilli</taxon>
        <taxon>Bacillales</taxon>
        <taxon>Paenibacillaceae</taxon>
        <taxon>Paenibacillus</taxon>
    </lineage>
</organism>
<name>A0A2W1LND1_9BACL</name>
<keyword evidence="2" id="KW-0378">Hydrolase</keyword>
<dbReference type="Pfam" id="PF01844">
    <property type="entry name" value="HNH"/>
    <property type="match status" value="1"/>
</dbReference>
<dbReference type="OrthoDB" id="9802640at2"/>
<dbReference type="PANTHER" id="PTHR37827">
    <property type="entry name" value="TUDOR DOMAIN-CONTAINING PROTEIN"/>
    <property type="match status" value="1"/>
</dbReference>
<keyword evidence="2" id="KW-0540">Nuclease</keyword>
<proteinExistence type="predicted"/>
<evidence type="ECO:0000259" key="1">
    <source>
        <dbReference type="Pfam" id="PF01844"/>
    </source>
</evidence>
<dbReference type="PANTHER" id="PTHR37827:SF1">
    <property type="entry name" value="HNH DOMAIN-CONTAINING PROTEIN"/>
    <property type="match status" value="1"/>
</dbReference>
<dbReference type="AlphaFoldDB" id="A0A2W1LND1"/>
<evidence type="ECO:0000313" key="3">
    <source>
        <dbReference type="Proteomes" id="UP000249522"/>
    </source>
</evidence>